<gene>
    <name evidence="1" type="ORF">GCM10009092_43940</name>
</gene>
<organism evidence="1 2">
    <name type="scientific">Bowmanella denitrificans</name>
    <dbReference type="NCBI Taxonomy" id="366582"/>
    <lineage>
        <taxon>Bacteria</taxon>
        <taxon>Pseudomonadati</taxon>
        <taxon>Pseudomonadota</taxon>
        <taxon>Gammaproteobacteria</taxon>
        <taxon>Alteromonadales</taxon>
        <taxon>Alteromonadaceae</taxon>
        <taxon>Bowmanella</taxon>
    </lineage>
</organism>
<evidence type="ECO:0000313" key="1">
    <source>
        <dbReference type="EMBL" id="GAA0374918.1"/>
    </source>
</evidence>
<reference evidence="1 2" key="1">
    <citation type="journal article" date="2019" name="Int. J. Syst. Evol. Microbiol.">
        <title>The Global Catalogue of Microorganisms (GCM) 10K type strain sequencing project: providing services to taxonomists for standard genome sequencing and annotation.</title>
        <authorList>
            <consortium name="The Broad Institute Genomics Platform"/>
            <consortium name="The Broad Institute Genome Sequencing Center for Infectious Disease"/>
            <person name="Wu L."/>
            <person name="Ma J."/>
        </authorList>
    </citation>
    <scope>NUCLEOTIDE SEQUENCE [LARGE SCALE GENOMIC DNA]</scope>
    <source>
        <strain evidence="1 2">JCM 13378</strain>
    </source>
</reference>
<evidence type="ECO:0008006" key="3">
    <source>
        <dbReference type="Google" id="ProtNLM"/>
    </source>
</evidence>
<dbReference type="RefSeq" id="WP_343847521.1">
    <property type="nucleotide sequence ID" value="NZ_BAAAEI010000031.1"/>
</dbReference>
<dbReference type="Proteomes" id="UP001501757">
    <property type="component" value="Unassembled WGS sequence"/>
</dbReference>
<dbReference type="EMBL" id="BAAAEI010000031">
    <property type="protein sequence ID" value="GAA0374918.1"/>
    <property type="molecule type" value="Genomic_DNA"/>
</dbReference>
<protein>
    <recommendedName>
        <fullName evidence="3">Integrase</fullName>
    </recommendedName>
</protein>
<comment type="caution">
    <text evidence="1">The sequence shown here is derived from an EMBL/GenBank/DDBJ whole genome shotgun (WGS) entry which is preliminary data.</text>
</comment>
<name>A0ABN0XX48_9ALTE</name>
<accession>A0ABN0XX48</accession>
<proteinExistence type="predicted"/>
<keyword evidence="2" id="KW-1185">Reference proteome</keyword>
<sequence>MTTQTARHDIEDNLYIYTQDNSKYWYARFQLFGKWYCKSTKEKDKDKAIAKAHYIILESRIKAEQGTLSKSRRFRDVAELAISKMENELEHGGGKIIFKDYINALRKYHVPFFD</sequence>
<evidence type="ECO:0000313" key="2">
    <source>
        <dbReference type="Proteomes" id="UP001501757"/>
    </source>
</evidence>